<keyword evidence="5" id="KW-0472">Membrane</keyword>
<sequence>MAFPLLTRLLPSRPLLFAVPLGLSLSIGHTVYSGYRNPIFCDGPPGFAAGPGYSTQPEPSSSSTLSQAAEKIRSRGGISEESARQISLGSVLGLLAGIGLRIFSRALVFALGLGILGVEWAASKGYNIIPTHWLQKHIKSVDVQRLTTEKVPFKVSFGTMMMLAAFAQF</sequence>
<keyword evidence="3" id="KW-0812">Transmembrane</keyword>
<evidence type="ECO:0000256" key="2">
    <source>
        <dbReference type="ARBA" id="ARBA00009160"/>
    </source>
</evidence>
<dbReference type="OrthoDB" id="3990500at2759"/>
<accession>A0A2B7YB15</accession>
<evidence type="ECO:0000313" key="6">
    <source>
        <dbReference type="EMBL" id="PGH18251.1"/>
    </source>
</evidence>
<comment type="caution">
    <text evidence="6">The sequence shown here is derived from an EMBL/GenBank/DDBJ whole genome shotgun (WGS) entry which is preliminary data.</text>
</comment>
<evidence type="ECO:0008006" key="8">
    <source>
        <dbReference type="Google" id="ProtNLM"/>
    </source>
</evidence>
<dbReference type="STRING" id="1447875.A0A2B7YB15"/>
<protein>
    <recommendedName>
        <fullName evidence="8">FUN14 domain-containing protein</fullName>
    </recommendedName>
</protein>
<dbReference type="InterPro" id="IPR007014">
    <property type="entry name" value="FUN14"/>
</dbReference>
<reference evidence="6 7" key="1">
    <citation type="submission" date="2017-10" db="EMBL/GenBank/DDBJ databases">
        <title>Comparative genomics in systemic dimorphic fungi from Ajellomycetaceae.</title>
        <authorList>
            <person name="Munoz J.F."/>
            <person name="Mcewen J.G."/>
            <person name="Clay O.K."/>
            <person name="Cuomo C.A."/>
        </authorList>
    </citation>
    <scope>NUCLEOTIDE SEQUENCE [LARGE SCALE GENOMIC DNA]</scope>
    <source>
        <strain evidence="6 7">UAMH5409</strain>
    </source>
</reference>
<comment type="subcellular location">
    <subcellularLocation>
        <location evidence="1">Membrane</location>
    </subcellularLocation>
</comment>
<dbReference type="EMBL" id="PDNB01000005">
    <property type="protein sequence ID" value="PGH18251.1"/>
    <property type="molecule type" value="Genomic_DNA"/>
</dbReference>
<dbReference type="AlphaFoldDB" id="A0A2B7YB15"/>
<gene>
    <name evidence="6" type="ORF">AJ79_00590</name>
</gene>
<comment type="similarity">
    <text evidence="2">Belongs to the FUN14 family.</text>
</comment>
<evidence type="ECO:0000256" key="1">
    <source>
        <dbReference type="ARBA" id="ARBA00004370"/>
    </source>
</evidence>
<keyword evidence="7" id="KW-1185">Reference proteome</keyword>
<keyword evidence="4" id="KW-1133">Transmembrane helix</keyword>
<evidence type="ECO:0000256" key="3">
    <source>
        <dbReference type="ARBA" id="ARBA00022692"/>
    </source>
</evidence>
<proteinExistence type="inferred from homology"/>
<evidence type="ECO:0000256" key="5">
    <source>
        <dbReference type="ARBA" id="ARBA00023136"/>
    </source>
</evidence>
<dbReference type="Pfam" id="PF04930">
    <property type="entry name" value="FUN14"/>
    <property type="match status" value="1"/>
</dbReference>
<dbReference type="GO" id="GO:0016020">
    <property type="term" value="C:membrane"/>
    <property type="evidence" value="ECO:0007669"/>
    <property type="project" value="UniProtKB-SubCell"/>
</dbReference>
<dbReference type="Proteomes" id="UP000223968">
    <property type="component" value="Unassembled WGS sequence"/>
</dbReference>
<organism evidence="6 7">
    <name type="scientific">Helicocarpus griseus UAMH5409</name>
    <dbReference type="NCBI Taxonomy" id="1447875"/>
    <lineage>
        <taxon>Eukaryota</taxon>
        <taxon>Fungi</taxon>
        <taxon>Dikarya</taxon>
        <taxon>Ascomycota</taxon>
        <taxon>Pezizomycotina</taxon>
        <taxon>Eurotiomycetes</taxon>
        <taxon>Eurotiomycetidae</taxon>
        <taxon>Onygenales</taxon>
        <taxon>Ajellomycetaceae</taxon>
        <taxon>Helicocarpus</taxon>
    </lineage>
</organism>
<name>A0A2B7YB15_9EURO</name>
<evidence type="ECO:0000256" key="4">
    <source>
        <dbReference type="ARBA" id="ARBA00022989"/>
    </source>
</evidence>
<evidence type="ECO:0000313" key="7">
    <source>
        <dbReference type="Proteomes" id="UP000223968"/>
    </source>
</evidence>